<dbReference type="EMBL" id="CP060723">
    <property type="protein sequence ID" value="QNN40463.1"/>
    <property type="molecule type" value="Genomic_DNA"/>
</dbReference>
<evidence type="ECO:0008006" key="3">
    <source>
        <dbReference type="Google" id="ProtNLM"/>
    </source>
</evidence>
<organism evidence="1 2">
    <name type="scientific">Pedobacter roseus</name>
    <dbReference type="NCBI Taxonomy" id="336820"/>
    <lineage>
        <taxon>Bacteria</taxon>
        <taxon>Pseudomonadati</taxon>
        <taxon>Bacteroidota</taxon>
        <taxon>Sphingobacteriia</taxon>
        <taxon>Sphingobacteriales</taxon>
        <taxon>Sphingobacteriaceae</taxon>
        <taxon>Pedobacter</taxon>
    </lineage>
</organism>
<dbReference type="AlphaFoldDB" id="A0A7G9QAT8"/>
<dbReference type="RefSeq" id="WP_187591186.1">
    <property type="nucleotide sequence ID" value="NZ_CP060723.1"/>
</dbReference>
<evidence type="ECO:0000313" key="1">
    <source>
        <dbReference type="EMBL" id="QNN40463.1"/>
    </source>
</evidence>
<protein>
    <recommendedName>
        <fullName evidence="3">DUF262 domain-containing protein</fullName>
    </recommendedName>
</protein>
<dbReference type="Proteomes" id="UP000515806">
    <property type="component" value="Chromosome"/>
</dbReference>
<name>A0A7G9QAT8_9SPHI</name>
<evidence type="ECO:0000313" key="2">
    <source>
        <dbReference type="Proteomes" id="UP000515806"/>
    </source>
</evidence>
<reference evidence="1 2" key="1">
    <citation type="submission" date="2020-08" db="EMBL/GenBank/DDBJ databases">
        <title>Genome sequence of Pedobacter roseus KACC 11594T.</title>
        <authorList>
            <person name="Hyun D.-W."/>
            <person name="Bae J.-W."/>
        </authorList>
    </citation>
    <scope>NUCLEOTIDE SEQUENCE [LARGE SCALE GENOMIC DNA]</scope>
    <source>
        <strain evidence="1 2">KACC 11594</strain>
    </source>
</reference>
<gene>
    <name evidence="1" type="ORF">H9L23_15060</name>
</gene>
<accession>A0A7G9QAT8</accession>
<sequence>MKIEINSIDDDQVIDSKFVTAKTNYGYALEVLYPLIDRLDIQRNLQNPSFYNRLRLDLLKGCVMPPITLALVVEKGKLPSNIKDAEAYITSNISNAFVLDGIQRLNTLHRASEQSDDVEKIDNSRPLFLNILICLKPDNLLYRMITLNNGQKPMSANHQIEILLGNIYKFKDLDIIISTEKEKGKKGKYEHSFNKSDIIKSYLAFLAKSTAIDNKKIIESKMDELLANKIIASKITEDKIQFNDVITLINRLSSSEYLMKWFSNTNNIIGFSVGIRKSFDYVNSDEIANVENAFKVFEMAFKALNLSTIKLSKERRNLSSFFIEQYNVLNGLGEIDLLDKLNENVL</sequence>
<dbReference type="KEGG" id="proe:H9L23_15060"/>
<keyword evidence="2" id="KW-1185">Reference proteome</keyword>
<proteinExistence type="predicted"/>